<keyword evidence="2" id="KW-1185">Reference proteome</keyword>
<dbReference type="EMBL" id="JAEUBG010002825">
    <property type="protein sequence ID" value="KAH3684037.1"/>
    <property type="molecule type" value="Genomic_DNA"/>
</dbReference>
<evidence type="ECO:0000313" key="2">
    <source>
        <dbReference type="Proteomes" id="UP000774326"/>
    </source>
</evidence>
<reference evidence="1" key="2">
    <citation type="submission" date="2021-01" db="EMBL/GenBank/DDBJ databases">
        <authorList>
            <person name="Schikora-Tamarit M.A."/>
        </authorList>
    </citation>
    <scope>NUCLEOTIDE SEQUENCE</scope>
    <source>
        <strain evidence="1">CBS2887</strain>
    </source>
</reference>
<gene>
    <name evidence="1" type="ORF">WICPIJ_005009</name>
</gene>
<dbReference type="AlphaFoldDB" id="A0A9P8Q4W7"/>
<sequence>MIFGSVEDWIRQRLLEPKNPWDGSGIKGIHVDVGEINESQVLLHGKGNESLFLWILCCPEQRDQVLVKKHHDELHHLSPVLEIRENKQALLPRNRVQRQLINSTNRAEKLTALGTDIVIGFEFMKNV</sequence>
<evidence type="ECO:0000313" key="1">
    <source>
        <dbReference type="EMBL" id="KAH3684037.1"/>
    </source>
</evidence>
<protein>
    <submittedName>
        <fullName evidence="1">Uncharacterized protein</fullName>
    </submittedName>
</protein>
<reference evidence="1" key="1">
    <citation type="journal article" date="2021" name="Open Biol.">
        <title>Shared evolutionary footprints suggest mitochondrial oxidative damage underlies multiple complex I losses in fungi.</title>
        <authorList>
            <person name="Schikora-Tamarit M.A."/>
            <person name="Marcet-Houben M."/>
            <person name="Nosek J."/>
            <person name="Gabaldon T."/>
        </authorList>
    </citation>
    <scope>NUCLEOTIDE SEQUENCE</scope>
    <source>
        <strain evidence="1">CBS2887</strain>
    </source>
</reference>
<proteinExistence type="predicted"/>
<dbReference type="Proteomes" id="UP000774326">
    <property type="component" value="Unassembled WGS sequence"/>
</dbReference>
<accession>A0A9P8Q4W7</accession>
<organism evidence="1 2">
    <name type="scientific">Wickerhamomyces pijperi</name>
    <name type="common">Yeast</name>
    <name type="synonym">Pichia pijperi</name>
    <dbReference type="NCBI Taxonomy" id="599730"/>
    <lineage>
        <taxon>Eukaryota</taxon>
        <taxon>Fungi</taxon>
        <taxon>Dikarya</taxon>
        <taxon>Ascomycota</taxon>
        <taxon>Saccharomycotina</taxon>
        <taxon>Saccharomycetes</taxon>
        <taxon>Phaffomycetales</taxon>
        <taxon>Wickerhamomycetaceae</taxon>
        <taxon>Wickerhamomyces</taxon>
    </lineage>
</organism>
<comment type="caution">
    <text evidence="1">The sequence shown here is derived from an EMBL/GenBank/DDBJ whole genome shotgun (WGS) entry which is preliminary data.</text>
</comment>
<name>A0A9P8Q4W7_WICPI</name>